<comment type="caution">
    <text evidence="4">The sequence shown here is derived from an EMBL/GenBank/DDBJ whole genome shotgun (WGS) entry which is preliminary data.</text>
</comment>
<dbReference type="GO" id="GO:0009294">
    <property type="term" value="P:DNA-mediated transformation"/>
    <property type="evidence" value="ECO:0007669"/>
    <property type="project" value="InterPro"/>
</dbReference>
<dbReference type="Pfam" id="PF17782">
    <property type="entry name" value="WHD_DprA"/>
    <property type="match status" value="1"/>
</dbReference>
<sequence length="361" mass="38562">MNGRDRDTAALVALQYTERISARKRDALIRRLPVPSELFTEEGATLLRTLSPEAADEFKAVSERIDGVFDALERAGASWVTCLDDEFPELLREIEPMPAALFVKGSVSALGGFALGVVGTRKPTRYGLKLADMFAREFARAGITVVSGFARGVDTAAHKACIEGGAPTVAVFGCGVDICYPGENRALYDAIIGGGGAVVSEYPLSTKPVGYHFPERNRLISGLSRGIFLPEAAKKSGSLITAELALEQGRDLFVTPGSVFSEESGGTNALLRSAPHALVLSPDDVLAHYRMTAAERVREGDTGQMTIEETTVIEALRRGEMHFEELIAETGLGASELSDILVNLELSGIAEQTGGNHYALC</sequence>
<dbReference type="SUPFAM" id="SSF102405">
    <property type="entry name" value="MCP/YpsA-like"/>
    <property type="match status" value="1"/>
</dbReference>
<dbReference type="Gene3D" id="1.10.10.10">
    <property type="entry name" value="Winged helix-like DNA-binding domain superfamily/Winged helix DNA-binding domain"/>
    <property type="match status" value="1"/>
</dbReference>
<accession>A0A9D1N9X2</accession>
<name>A0A9D1N9X2_9FIRM</name>
<dbReference type="Proteomes" id="UP000886857">
    <property type="component" value="Unassembled WGS sequence"/>
</dbReference>
<gene>
    <name evidence="4" type="primary">dprA</name>
    <name evidence="4" type="ORF">IAC73_03750</name>
</gene>
<dbReference type="InterPro" id="IPR041614">
    <property type="entry name" value="DprA_WH"/>
</dbReference>
<dbReference type="PANTHER" id="PTHR43022">
    <property type="entry name" value="PROTEIN SMF"/>
    <property type="match status" value="1"/>
</dbReference>
<protein>
    <submittedName>
        <fullName evidence="4">DNA-protecting protein DprA</fullName>
    </submittedName>
</protein>
<dbReference type="EMBL" id="DVOE01000057">
    <property type="protein sequence ID" value="HIU98939.1"/>
    <property type="molecule type" value="Genomic_DNA"/>
</dbReference>
<proteinExistence type="inferred from homology"/>
<dbReference type="InterPro" id="IPR003488">
    <property type="entry name" value="DprA"/>
</dbReference>
<evidence type="ECO:0000259" key="2">
    <source>
        <dbReference type="Pfam" id="PF02481"/>
    </source>
</evidence>
<dbReference type="NCBIfam" id="TIGR00732">
    <property type="entry name" value="dprA"/>
    <property type="match status" value="1"/>
</dbReference>
<feature type="domain" description="Smf/DprA SLOG" evidence="2">
    <location>
        <begin position="80"/>
        <end position="288"/>
    </location>
</feature>
<dbReference type="AlphaFoldDB" id="A0A9D1N9X2"/>
<reference evidence="4" key="1">
    <citation type="submission" date="2020-10" db="EMBL/GenBank/DDBJ databases">
        <authorList>
            <person name="Gilroy R."/>
        </authorList>
    </citation>
    <scope>NUCLEOTIDE SEQUENCE</scope>
    <source>
        <strain evidence="4">10406</strain>
    </source>
</reference>
<evidence type="ECO:0000313" key="4">
    <source>
        <dbReference type="EMBL" id="HIU98939.1"/>
    </source>
</evidence>
<evidence type="ECO:0000256" key="1">
    <source>
        <dbReference type="ARBA" id="ARBA00006525"/>
    </source>
</evidence>
<dbReference type="Pfam" id="PF02481">
    <property type="entry name" value="DNA_processg_A"/>
    <property type="match status" value="1"/>
</dbReference>
<dbReference type="InterPro" id="IPR057666">
    <property type="entry name" value="DrpA_SLOG"/>
</dbReference>
<evidence type="ECO:0000313" key="5">
    <source>
        <dbReference type="Proteomes" id="UP000886857"/>
    </source>
</evidence>
<feature type="domain" description="DprA winged helix" evidence="3">
    <location>
        <begin position="308"/>
        <end position="356"/>
    </location>
</feature>
<reference evidence="4" key="2">
    <citation type="journal article" date="2021" name="PeerJ">
        <title>Extensive microbial diversity within the chicken gut microbiome revealed by metagenomics and culture.</title>
        <authorList>
            <person name="Gilroy R."/>
            <person name="Ravi A."/>
            <person name="Getino M."/>
            <person name="Pursley I."/>
            <person name="Horton D.L."/>
            <person name="Alikhan N.F."/>
            <person name="Baker D."/>
            <person name="Gharbi K."/>
            <person name="Hall N."/>
            <person name="Watson M."/>
            <person name="Adriaenssens E.M."/>
            <person name="Foster-Nyarko E."/>
            <person name="Jarju S."/>
            <person name="Secka A."/>
            <person name="Antonio M."/>
            <person name="Oren A."/>
            <person name="Chaudhuri R.R."/>
            <person name="La Ragione R."/>
            <person name="Hildebrand F."/>
            <person name="Pallen M.J."/>
        </authorList>
    </citation>
    <scope>NUCLEOTIDE SEQUENCE</scope>
    <source>
        <strain evidence="4">10406</strain>
    </source>
</reference>
<organism evidence="4 5">
    <name type="scientific">Candidatus Limadaptatus stercoripullorum</name>
    <dbReference type="NCBI Taxonomy" id="2840846"/>
    <lineage>
        <taxon>Bacteria</taxon>
        <taxon>Bacillati</taxon>
        <taxon>Bacillota</taxon>
        <taxon>Clostridia</taxon>
        <taxon>Eubacteriales</taxon>
        <taxon>Candidatus Limadaptatus</taxon>
    </lineage>
</organism>
<evidence type="ECO:0000259" key="3">
    <source>
        <dbReference type="Pfam" id="PF17782"/>
    </source>
</evidence>
<comment type="similarity">
    <text evidence="1">Belongs to the DprA/Smf family.</text>
</comment>
<dbReference type="Gene3D" id="3.40.50.450">
    <property type="match status" value="1"/>
</dbReference>
<dbReference type="PANTHER" id="PTHR43022:SF1">
    <property type="entry name" value="PROTEIN SMF"/>
    <property type="match status" value="1"/>
</dbReference>
<dbReference type="InterPro" id="IPR036388">
    <property type="entry name" value="WH-like_DNA-bd_sf"/>
</dbReference>